<dbReference type="SUPFAM" id="SSF52540">
    <property type="entry name" value="P-loop containing nucleoside triphosphate hydrolases"/>
    <property type="match status" value="1"/>
</dbReference>
<protein>
    <recommendedName>
        <fullName evidence="3">VLIG-type G domain-containing protein</fullName>
    </recommendedName>
</protein>
<comment type="caution">
    <text evidence="4">The sequence shown here is derived from an EMBL/GenBank/DDBJ whole genome shotgun (WGS) entry which is preliminary data.</text>
</comment>
<proteinExistence type="predicted"/>
<keyword evidence="9" id="KW-1185">Reference proteome</keyword>
<feature type="coiled-coil region" evidence="1">
    <location>
        <begin position="744"/>
        <end position="771"/>
    </location>
</feature>
<evidence type="ECO:0000313" key="4">
    <source>
        <dbReference type="EMBL" id="CAF1228226.1"/>
    </source>
</evidence>
<name>A0A814YFB8_9BILA</name>
<dbReference type="EMBL" id="CAJOBD010005975">
    <property type="protein sequence ID" value="CAF4047817.1"/>
    <property type="molecule type" value="Genomic_DNA"/>
</dbReference>
<dbReference type="InterPro" id="IPR030383">
    <property type="entry name" value="G_VLIG_dom"/>
</dbReference>
<dbReference type="EMBL" id="CAJNOH010001538">
    <property type="protein sequence ID" value="CAF1228226.1"/>
    <property type="molecule type" value="Genomic_DNA"/>
</dbReference>
<dbReference type="PROSITE" id="PS51717">
    <property type="entry name" value="G_VLIG"/>
    <property type="match status" value="1"/>
</dbReference>
<evidence type="ECO:0000313" key="6">
    <source>
        <dbReference type="EMBL" id="CAF1509460.1"/>
    </source>
</evidence>
<dbReference type="EMBL" id="CAJNOT010003150">
    <property type="protein sequence ID" value="CAF1367266.1"/>
    <property type="molecule type" value="Genomic_DNA"/>
</dbReference>
<dbReference type="PANTHER" id="PTHR22796">
    <property type="entry name" value="URG4-RELATED"/>
    <property type="match status" value="1"/>
</dbReference>
<feature type="region of interest" description="Disordered" evidence="2">
    <location>
        <begin position="680"/>
        <end position="699"/>
    </location>
</feature>
<feature type="domain" description="VLIG-type G" evidence="3">
    <location>
        <begin position="115"/>
        <end position="355"/>
    </location>
</feature>
<keyword evidence="1" id="KW-0175">Coiled coil</keyword>
<dbReference type="PANTHER" id="PTHR22796:SF1">
    <property type="entry name" value="VWFA DOMAIN-CONTAINING PROTEIN"/>
    <property type="match status" value="1"/>
</dbReference>
<accession>A0A814YFB8</accession>
<gene>
    <name evidence="7" type="ORF">JBS370_LOCUS28870</name>
    <name evidence="6" type="ORF">JXQ802_LOCUS40906</name>
    <name evidence="4" type="ORF">PYM288_LOCUS26242</name>
    <name evidence="5" type="ORF">ZHD862_LOCUS31399</name>
</gene>
<evidence type="ECO:0000313" key="7">
    <source>
        <dbReference type="EMBL" id="CAF4047817.1"/>
    </source>
</evidence>
<evidence type="ECO:0000256" key="1">
    <source>
        <dbReference type="SAM" id="Coils"/>
    </source>
</evidence>
<sequence>MNSGELQAKEELEKNLEKQKKQISELIDYKTINRDLFMRELLAIYDDKDFLTTTNSHNEDPKLNLNKDLYINSFVEYMIKGNEIEIIDGDNNTFNYEIVSKIFQRLEKKYRQVNEEPPFVVSVIGPQSTGKSTLLNMLFGSNFQTSAGRCTKGLYASLFKTKYPKTKTLLVLDTEGLLSIEKANDEYDKKLTLFSMACSQIMLINLNGEINSAMKKILSISLFVANQLRVFKTRPIIIFVLRNMMDLNINKQREMIDNVKKELQEVTELTKLNLSQVLDFKEEKAFFLMFTAFNKDFVYNKGEELFQKSTTNIKFAKLSQELREKIFAEANISEPKFKSLSDWVKQASDVWETIDLYNDMIMMESVKEINERKELSDIITKIIEVYIEPNETKTSFRSKLEVILTEQEELMDNPSYVFSNVEQQFDNEMEICKEKVIQIFDDRVKSKSYAVKLMNEYKDRLLSAITTTKTQALQKYKAIAEKRKTKNKTQAALTELQNLSEIKILQWQKLQQGIVDEKKTEAKNDIINDFKKYMHNIKNDTENEINKNKKTRVQWGDFVIQQIKSAVGTIPVEKRFFSITQLDQKSSATSASINIIRLINNMQGSHQQNLLLEKIPVLVQRKQKYWQMRRNFIVENNSCLTENEIYIEKSSNYLTQKWKQVNSWVSSIFQILYTGKKSKNHSSSLHPQSPTSEKQTLNLTSPSQSLPIRKIQEAGITPDAVVLVCSMFHEMNEYLQESIKNKIIESAEYQITSLKQNILQIEAKMHELSQKFMEEHDLEFTNTFGNELIDWLHEIIVDKMFTDEENTYKKIKEDFEKDVDRILEDLTKRLDAAFGDAENATDMATKVFNNFKNIIMFKIEIDYKRDLEQGTYLNADKLVELCDKVFYEANGKFDEDGIYEYTTKMVDYMEKVYLKYFEEKVCDIEMAYNQKYSTIHNQQYEILRSKLEQLERIFMDYNWNALHADSHNTYFTKFFKAYLEQNIDEKLINTYLTQSLKLTYCHSNTELLQPSKLFQNISISIYTITNPKVFLTSFKNTIHSLYNENKNNEITFKLTDDMLKEKDKIKVGNQQTALGCIEQCPYCGCKCTDITEGHTKHHSDKHRLMAFNGSFEKLDNGNKGFVFDLCNSDNTIRHSRWKENSSSQLSIRDSKLIRQRMKDYSVGEGDVTITLVWWDSNDLDLHVTCPCGTELYFGNKRCSSCAGYLDLDMNVCYHGNSCSAKKCSASEPTENAYFKPAKNGLYKVSVNYYEGPKGNGRKSSDFEVRIQTHANDNVQTIKGCVEVDTERSHVKVGDYEHGGSLNFLEHVKKHFDSWSNIRPINDHAWETVLKKAWWQIAPKMSQFYGYENKTPPQFAELQYQ</sequence>
<evidence type="ECO:0000313" key="5">
    <source>
        <dbReference type="EMBL" id="CAF1367266.1"/>
    </source>
</evidence>
<evidence type="ECO:0000313" key="9">
    <source>
        <dbReference type="Proteomes" id="UP000663870"/>
    </source>
</evidence>
<feature type="coiled-coil region" evidence="1">
    <location>
        <begin position="2"/>
        <end position="29"/>
    </location>
</feature>
<evidence type="ECO:0000259" key="3">
    <source>
        <dbReference type="PROSITE" id="PS51717"/>
    </source>
</evidence>
<evidence type="ECO:0000256" key="2">
    <source>
        <dbReference type="SAM" id="MobiDB-lite"/>
    </source>
</evidence>
<organism evidence="4 8">
    <name type="scientific">Rotaria sordida</name>
    <dbReference type="NCBI Taxonomy" id="392033"/>
    <lineage>
        <taxon>Eukaryota</taxon>
        <taxon>Metazoa</taxon>
        <taxon>Spiralia</taxon>
        <taxon>Gnathifera</taxon>
        <taxon>Rotifera</taxon>
        <taxon>Eurotatoria</taxon>
        <taxon>Bdelloidea</taxon>
        <taxon>Philodinida</taxon>
        <taxon>Philodinidae</taxon>
        <taxon>Rotaria</taxon>
    </lineage>
</organism>
<evidence type="ECO:0000313" key="8">
    <source>
        <dbReference type="Proteomes" id="UP000663854"/>
    </source>
</evidence>
<dbReference type="Proteomes" id="UP000663836">
    <property type="component" value="Unassembled WGS sequence"/>
</dbReference>
<dbReference type="EMBL" id="CAJNOL010002529">
    <property type="protein sequence ID" value="CAF1509460.1"/>
    <property type="molecule type" value="Genomic_DNA"/>
</dbReference>
<dbReference type="Proteomes" id="UP000663870">
    <property type="component" value="Unassembled WGS sequence"/>
</dbReference>
<feature type="compositionally biased region" description="Polar residues" evidence="2">
    <location>
        <begin position="681"/>
        <end position="699"/>
    </location>
</feature>
<dbReference type="Pfam" id="PF25683">
    <property type="entry name" value="URGCP_GTPase"/>
    <property type="match status" value="1"/>
</dbReference>
<dbReference type="Proteomes" id="UP000663864">
    <property type="component" value="Unassembled WGS sequence"/>
</dbReference>
<dbReference type="Proteomes" id="UP000663854">
    <property type="component" value="Unassembled WGS sequence"/>
</dbReference>
<dbReference type="InterPro" id="IPR027417">
    <property type="entry name" value="P-loop_NTPase"/>
</dbReference>
<dbReference type="GO" id="GO:0005525">
    <property type="term" value="F:GTP binding"/>
    <property type="evidence" value="ECO:0007669"/>
    <property type="project" value="InterPro"/>
</dbReference>
<dbReference type="Gene3D" id="3.40.50.300">
    <property type="entry name" value="P-loop containing nucleotide triphosphate hydrolases"/>
    <property type="match status" value="1"/>
</dbReference>
<reference evidence="4" key="1">
    <citation type="submission" date="2021-02" db="EMBL/GenBank/DDBJ databases">
        <authorList>
            <person name="Nowell W R."/>
        </authorList>
    </citation>
    <scope>NUCLEOTIDE SEQUENCE</scope>
</reference>